<protein>
    <submittedName>
        <fullName evidence="1">Uncharacterized protein</fullName>
    </submittedName>
</protein>
<dbReference type="Proteomes" id="UP000245870">
    <property type="component" value="Unassembled WGS sequence"/>
</dbReference>
<name>A0A2U0UBS2_9BACT</name>
<organism evidence="1 2">
    <name type="scientific">Hallella colorans</name>
    <dbReference type="NCBI Taxonomy" id="1703337"/>
    <lineage>
        <taxon>Bacteria</taxon>
        <taxon>Pseudomonadati</taxon>
        <taxon>Bacteroidota</taxon>
        <taxon>Bacteroidia</taxon>
        <taxon>Bacteroidales</taxon>
        <taxon>Prevotellaceae</taxon>
        <taxon>Hallella</taxon>
    </lineage>
</organism>
<comment type="caution">
    <text evidence="1">The sequence shown here is derived from an EMBL/GenBank/DDBJ whole genome shotgun (WGS) entry which is preliminary data.</text>
</comment>
<evidence type="ECO:0000313" key="1">
    <source>
        <dbReference type="EMBL" id="PVX55069.1"/>
    </source>
</evidence>
<sequence>MILLRPVGRRICYHVAYTSLNEKFGYYLTRAGGQIFKYWKCKKTYLVVIIHGVQSVSLMSNIFQDMKLAFV</sequence>
<dbReference type="AlphaFoldDB" id="A0A2U0UBS2"/>
<proteinExistence type="predicted"/>
<reference evidence="1 2" key="1">
    <citation type="submission" date="2018-05" db="EMBL/GenBank/DDBJ databases">
        <title>Genomic Encyclopedia of Type Strains, Phase IV (KMG-IV): sequencing the most valuable type-strain genomes for metagenomic binning, comparative biology and taxonomic classification.</title>
        <authorList>
            <person name="Goeker M."/>
        </authorList>
    </citation>
    <scope>NUCLEOTIDE SEQUENCE [LARGE SCALE GENOMIC DNA]</scope>
    <source>
        <strain evidence="1 2">DSM 100333</strain>
    </source>
</reference>
<evidence type="ECO:0000313" key="2">
    <source>
        <dbReference type="Proteomes" id="UP000245870"/>
    </source>
</evidence>
<gene>
    <name evidence="1" type="ORF">C7379_10744</name>
</gene>
<accession>A0A2U0UBS2</accession>
<keyword evidence="2" id="KW-1185">Reference proteome</keyword>
<dbReference type="EMBL" id="QENY01000007">
    <property type="protein sequence ID" value="PVX55069.1"/>
    <property type="molecule type" value="Genomic_DNA"/>
</dbReference>